<dbReference type="EMBL" id="JABWUV010000002">
    <property type="protein sequence ID" value="KAF6378455.1"/>
    <property type="molecule type" value="Genomic_DNA"/>
</dbReference>
<dbReference type="Pfam" id="PF16776">
    <property type="entry name" value="INPP5B_PH"/>
    <property type="match status" value="1"/>
</dbReference>
<organism evidence="3 4">
    <name type="scientific">Myotis myotis</name>
    <name type="common">Greater mouse-eared bat</name>
    <name type="synonym">Vespertilio myotis</name>
    <dbReference type="NCBI Taxonomy" id="51298"/>
    <lineage>
        <taxon>Eukaryota</taxon>
        <taxon>Metazoa</taxon>
        <taxon>Chordata</taxon>
        <taxon>Craniata</taxon>
        <taxon>Vertebrata</taxon>
        <taxon>Euteleostomi</taxon>
        <taxon>Mammalia</taxon>
        <taxon>Eutheria</taxon>
        <taxon>Laurasiatheria</taxon>
        <taxon>Chiroptera</taxon>
        <taxon>Yangochiroptera</taxon>
        <taxon>Vespertilionidae</taxon>
        <taxon>Myotis</taxon>
    </lineage>
</organism>
<dbReference type="FunFam" id="2.30.29.110:FF:000002">
    <property type="entry name" value="Type II inositol 1,4,5-trisphosphate 5-phosphatase"/>
    <property type="match status" value="1"/>
</dbReference>
<evidence type="ECO:0000256" key="1">
    <source>
        <dbReference type="SAM" id="Phobius"/>
    </source>
</evidence>
<keyword evidence="1" id="KW-0812">Transmembrane</keyword>
<evidence type="ECO:0000313" key="4">
    <source>
        <dbReference type="Proteomes" id="UP000527355"/>
    </source>
</evidence>
<dbReference type="AlphaFoldDB" id="A0A7J7ZWN4"/>
<accession>A0A7J7ZWN4</accession>
<evidence type="ECO:0000313" key="3">
    <source>
        <dbReference type="EMBL" id="KAF6378455.1"/>
    </source>
</evidence>
<keyword evidence="1" id="KW-0472">Membrane</keyword>
<name>A0A7J7ZWN4_MYOMY</name>
<dbReference type="Proteomes" id="UP000527355">
    <property type="component" value="Unassembled WGS sequence"/>
</dbReference>
<reference evidence="3 4" key="1">
    <citation type="journal article" date="2020" name="Nature">
        <title>Six reference-quality genomes reveal evolution of bat adaptations.</title>
        <authorList>
            <person name="Jebb D."/>
            <person name="Huang Z."/>
            <person name="Pippel M."/>
            <person name="Hughes G.M."/>
            <person name="Lavrichenko K."/>
            <person name="Devanna P."/>
            <person name="Winkler S."/>
            <person name="Jermiin L.S."/>
            <person name="Skirmuntt E.C."/>
            <person name="Katzourakis A."/>
            <person name="Burkitt-Gray L."/>
            <person name="Ray D.A."/>
            <person name="Sullivan K.A.M."/>
            <person name="Roscito J.G."/>
            <person name="Kirilenko B.M."/>
            <person name="Davalos L.M."/>
            <person name="Corthals A.P."/>
            <person name="Power M.L."/>
            <person name="Jones G."/>
            <person name="Ransome R.D."/>
            <person name="Dechmann D.K.N."/>
            <person name="Locatelli A.G."/>
            <person name="Puechmaille S.J."/>
            <person name="Fedrigo O."/>
            <person name="Jarvis E.D."/>
            <person name="Hiller M."/>
            <person name="Vernes S.C."/>
            <person name="Myers E.W."/>
            <person name="Teeling E.C."/>
        </authorList>
    </citation>
    <scope>NUCLEOTIDE SEQUENCE [LARGE SCALE GENOMIC DNA]</scope>
    <source>
        <strain evidence="3">MMyoMyo1</strain>
        <tissue evidence="3">Flight muscle</tissue>
    </source>
</reference>
<keyword evidence="1" id="KW-1133">Transmembrane helix</keyword>
<feature type="transmembrane region" description="Helical" evidence="1">
    <location>
        <begin position="33"/>
        <end position="52"/>
    </location>
</feature>
<dbReference type="Gene3D" id="2.30.29.110">
    <property type="match status" value="1"/>
</dbReference>
<dbReference type="VEuPathDB" id="HostDB:GeneID_118676793"/>
<gene>
    <name evidence="3" type="ORF">mMyoMyo1_006853</name>
</gene>
<keyword evidence="4" id="KW-1185">Reference proteome</keyword>
<feature type="domain" description="INPP5B PH" evidence="2">
    <location>
        <begin position="182"/>
        <end position="310"/>
    </location>
</feature>
<evidence type="ECO:0000259" key="2">
    <source>
        <dbReference type="Pfam" id="PF16776"/>
    </source>
</evidence>
<comment type="caution">
    <text evidence="3">The sequence shown here is derived from an EMBL/GenBank/DDBJ whole genome shotgun (WGS) entry which is preliminary data.</text>
</comment>
<protein>
    <submittedName>
        <fullName evidence="3">Inositol polyphosphate-5-phosphatase B</fullName>
    </submittedName>
</protein>
<dbReference type="InterPro" id="IPR031896">
    <property type="entry name" value="INPP5B_PH_dom"/>
</dbReference>
<proteinExistence type="predicted"/>
<sequence length="363" mass="39527">MHLVETRHAADCRVEMCFIFVLYKKHCQKIKPALVLNVQFSIPVLLLVLLIAQNLVRSQLTPAPAQRCHRLHCVGEMCYKEAKFSSQMEECESGEHRCELIQLNTFHYTAQCSHGCEGGNETGLSPCLLANSSAPSPGPYSLQGCSGGPLCLVLSDLASGLGHLIIPEDKLVPTPPVPQRNAVQGVLCEGDSRQSRLLGLVRYRLEHGGQEHALFLYTHRRMAITGDDVCLDQIVPVSRDFTLEEVSSDGELYILGSDVTVQLDTAELSLTFQLPFGSHTRMFLQEVARACPGLDPATRDPEFQWLSRYRCTEMEPSPRGGNSALGTWPGCARIGGDIRLSIGGGGCGGGTLGQRRRGGAAAR</sequence>